<name>A0AAV9PGW1_9PEZI</name>
<protein>
    <recommendedName>
        <fullName evidence="6">FAD-binding domain-containing protein</fullName>
    </recommendedName>
</protein>
<comment type="caution">
    <text evidence="7">The sequence shown here is derived from an EMBL/GenBank/DDBJ whole genome shotgun (WGS) entry which is preliminary data.</text>
</comment>
<accession>A0AAV9PGW1</accession>
<evidence type="ECO:0000256" key="3">
    <source>
        <dbReference type="ARBA" id="ARBA00022827"/>
    </source>
</evidence>
<organism evidence="7 8">
    <name type="scientific">Saxophila tyrrhenica</name>
    <dbReference type="NCBI Taxonomy" id="1690608"/>
    <lineage>
        <taxon>Eukaryota</taxon>
        <taxon>Fungi</taxon>
        <taxon>Dikarya</taxon>
        <taxon>Ascomycota</taxon>
        <taxon>Pezizomycotina</taxon>
        <taxon>Dothideomycetes</taxon>
        <taxon>Dothideomycetidae</taxon>
        <taxon>Mycosphaerellales</taxon>
        <taxon>Extremaceae</taxon>
        <taxon>Saxophila</taxon>
    </lineage>
</organism>
<dbReference type="Gene3D" id="3.50.50.60">
    <property type="entry name" value="FAD/NAD(P)-binding domain"/>
    <property type="match status" value="1"/>
</dbReference>
<evidence type="ECO:0000256" key="2">
    <source>
        <dbReference type="ARBA" id="ARBA00022630"/>
    </source>
</evidence>
<dbReference type="Proteomes" id="UP001337655">
    <property type="component" value="Unassembled WGS sequence"/>
</dbReference>
<keyword evidence="4" id="KW-0560">Oxidoreductase</keyword>
<evidence type="ECO:0000313" key="7">
    <source>
        <dbReference type="EMBL" id="KAK5171736.1"/>
    </source>
</evidence>
<evidence type="ECO:0000256" key="4">
    <source>
        <dbReference type="ARBA" id="ARBA00023002"/>
    </source>
</evidence>
<keyword evidence="5" id="KW-0503">Monooxygenase</keyword>
<feature type="domain" description="FAD-binding" evidence="6">
    <location>
        <begin position="9"/>
        <end position="339"/>
    </location>
</feature>
<dbReference type="PANTHER" id="PTHR13789:SF309">
    <property type="entry name" value="PUTATIVE (AFU_ORTHOLOGUE AFUA_6G14510)-RELATED"/>
    <property type="match status" value="1"/>
</dbReference>
<keyword evidence="2" id="KW-0285">Flavoprotein</keyword>
<dbReference type="EMBL" id="JAVRRT010000005">
    <property type="protein sequence ID" value="KAK5171736.1"/>
    <property type="molecule type" value="Genomic_DNA"/>
</dbReference>
<dbReference type="GO" id="GO:0004497">
    <property type="term" value="F:monooxygenase activity"/>
    <property type="evidence" value="ECO:0007669"/>
    <property type="project" value="UniProtKB-KW"/>
</dbReference>
<dbReference type="InterPro" id="IPR002938">
    <property type="entry name" value="FAD-bd"/>
</dbReference>
<dbReference type="AlphaFoldDB" id="A0AAV9PGW1"/>
<keyword evidence="3" id="KW-0274">FAD</keyword>
<evidence type="ECO:0000256" key="1">
    <source>
        <dbReference type="ARBA" id="ARBA00007992"/>
    </source>
</evidence>
<evidence type="ECO:0000256" key="5">
    <source>
        <dbReference type="ARBA" id="ARBA00023033"/>
    </source>
</evidence>
<proteinExistence type="inferred from homology"/>
<keyword evidence="8" id="KW-1185">Reference proteome</keyword>
<dbReference type="Pfam" id="PF01494">
    <property type="entry name" value="FAD_binding_3"/>
    <property type="match status" value="1"/>
</dbReference>
<dbReference type="InterPro" id="IPR036188">
    <property type="entry name" value="FAD/NAD-bd_sf"/>
</dbReference>
<sequence length="446" mass="48067">MGSLSDTKLNVTIIGAGIAGLATAVALAQKNHNVTVLESKPALNEFGASIGITANGVRPLKAWGLTSAFSKVVTKNGFLDFRDGLTGELLGHLPHNKNSAAVIGYGEEIWNINRRDLQDVLAAAAEEAGARLVFGKEFERIDLETGSVVLKGGETVEGDVVVGADGIASGVRREIPALKGVEAIPRGSGCYRCTVPKEKMRGNAKLEWLLESGDEYGFLGPGRYLLSWPLPPHRAYDVVLGPVPDAEVPPGRWGMKGDPEVARADFADFCPTVVELLEHIDTCVKWRIAELPPLETCRSESGRVVIIGDAYHAMLPHAASGGNSALEDAACLAKCLDWAARTSRPVSSATEAFQAVRQPRLHRMQIACHDAVELLDGKEDFIPVRKQMLAAATKAYDADLALSEAERRARPKEDADMQAKFPTEPYLQWLYGYDAIAIARGHLAKL</sequence>
<dbReference type="SUPFAM" id="SSF51905">
    <property type="entry name" value="FAD/NAD(P)-binding domain"/>
    <property type="match status" value="1"/>
</dbReference>
<reference evidence="7 8" key="1">
    <citation type="submission" date="2023-08" db="EMBL/GenBank/DDBJ databases">
        <title>Black Yeasts Isolated from many extreme environments.</title>
        <authorList>
            <person name="Coleine C."/>
            <person name="Stajich J.E."/>
            <person name="Selbmann L."/>
        </authorList>
    </citation>
    <scope>NUCLEOTIDE SEQUENCE [LARGE SCALE GENOMIC DNA]</scope>
    <source>
        <strain evidence="7 8">CCFEE 5935</strain>
    </source>
</reference>
<evidence type="ECO:0000313" key="8">
    <source>
        <dbReference type="Proteomes" id="UP001337655"/>
    </source>
</evidence>
<dbReference type="RefSeq" id="XP_064660580.1">
    <property type="nucleotide sequence ID" value="XM_064800629.1"/>
</dbReference>
<dbReference type="SUPFAM" id="SSF54373">
    <property type="entry name" value="FAD-linked reductases, C-terminal domain"/>
    <property type="match status" value="1"/>
</dbReference>
<dbReference type="InterPro" id="IPR050493">
    <property type="entry name" value="FAD-dep_Monooxygenase_BioMet"/>
</dbReference>
<evidence type="ECO:0000259" key="6">
    <source>
        <dbReference type="Pfam" id="PF01494"/>
    </source>
</evidence>
<dbReference type="GO" id="GO:0071949">
    <property type="term" value="F:FAD binding"/>
    <property type="evidence" value="ECO:0007669"/>
    <property type="project" value="InterPro"/>
</dbReference>
<dbReference type="PRINTS" id="PR00420">
    <property type="entry name" value="RNGMNOXGNASE"/>
</dbReference>
<dbReference type="GeneID" id="89924719"/>
<comment type="similarity">
    <text evidence="1">Belongs to the paxM FAD-dependent monooxygenase family.</text>
</comment>
<dbReference type="PANTHER" id="PTHR13789">
    <property type="entry name" value="MONOOXYGENASE"/>
    <property type="match status" value="1"/>
</dbReference>
<gene>
    <name evidence="7" type="ORF">LTR77_003372</name>
</gene>